<name>N6WBQ1_9ACTO</name>
<dbReference type="eggNOG" id="ENOG5030UAY">
    <property type="taxonomic scope" value="Bacteria"/>
</dbReference>
<gene>
    <name evidence="2" type="primary">sdhC</name>
    <name evidence="2" type="ORF">HMPREF9004_1544</name>
</gene>
<organism evidence="2 3">
    <name type="scientific">Schaalia cardiffensis F0333</name>
    <dbReference type="NCBI Taxonomy" id="888050"/>
    <lineage>
        <taxon>Bacteria</taxon>
        <taxon>Bacillati</taxon>
        <taxon>Actinomycetota</taxon>
        <taxon>Actinomycetes</taxon>
        <taxon>Actinomycetales</taxon>
        <taxon>Actinomycetaceae</taxon>
        <taxon>Schaalia</taxon>
    </lineage>
</organism>
<sequence>MDAAQEHSQSVRGLIPVWVAKPLLALTGLFMVAFVAIHMLGNLKILIDPDSMDAYAAWLREFLVPLMPYEGALWIFRILLLLAIFTHILCALALKASALRTRTPGAGGIHARRILASAMLPTGILLAILIVLHILDLTLGVVVASAAFRPPDPAFHAAANVLASLSRPLAGAGYALFLIALGLHLFHGIGLAVKDLGMTGRRGLRIAEIIGAGIAVAIVLGDGAVLCFSLMKGLAA</sequence>
<dbReference type="STRING" id="888050.HMPREF9004_1544"/>
<protein>
    <submittedName>
        <fullName evidence="2">Succinate dehydrogenase cytochrome b558 subunit</fullName>
        <ecNumber evidence="2">1.3.99.1</ecNumber>
    </submittedName>
</protein>
<comment type="caution">
    <text evidence="2">The sequence shown here is derived from an EMBL/GenBank/DDBJ whole genome shotgun (WGS) entry which is preliminary data.</text>
</comment>
<dbReference type="InterPro" id="IPR011138">
    <property type="entry name" value="Cytochrome_b-558"/>
</dbReference>
<dbReference type="InterPro" id="IPR034804">
    <property type="entry name" value="SQR/QFR_C/D"/>
</dbReference>
<feature type="transmembrane region" description="Helical" evidence="1">
    <location>
        <begin position="74"/>
        <end position="94"/>
    </location>
</feature>
<dbReference type="SUPFAM" id="SSF81343">
    <property type="entry name" value="Fumarate reductase respiratory complex transmembrane subunits"/>
    <property type="match status" value="1"/>
</dbReference>
<keyword evidence="1" id="KW-0812">Transmembrane</keyword>
<keyword evidence="2" id="KW-0560">Oxidoreductase</keyword>
<proteinExistence type="predicted"/>
<dbReference type="PATRIC" id="fig|888050.3.peg.1479"/>
<feature type="transmembrane region" description="Helical" evidence="1">
    <location>
        <begin position="205"/>
        <end position="231"/>
    </location>
</feature>
<dbReference type="Proteomes" id="UP000013015">
    <property type="component" value="Unassembled WGS sequence"/>
</dbReference>
<dbReference type="AlphaFoldDB" id="N6WBQ1"/>
<feature type="transmembrane region" description="Helical" evidence="1">
    <location>
        <begin position="172"/>
        <end position="193"/>
    </location>
</feature>
<keyword evidence="1" id="KW-0472">Membrane</keyword>
<dbReference type="NCBIfam" id="TIGR02046">
    <property type="entry name" value="sdhC_b558_fam"/>
    <property type="match status" value="1"/>
</dbReference>
<accession>N6WBQ1</accession>
<feature type="transmembrane region" description="Helical" evidence="1">
    <location>
        <begin position="22"/>
        <end position="41"/>
    </location>
</feature>
<evidence type="ECO:0000313" key="2">
    <source>
        <dbReference type="EMBL" id="ENO17634.1"/>
    </source>
</evidence>
<dbReference type="Gene3D" id="1.20.1300.10">
    <property type="entry name" value="Fumarate reductase/succinate dehydrogenase, transmembrane subunit"/>
    <property type="match status" value="1"/>
</dbReference>
<feature type="transmembrane region" description="Helical" evidence="1">
    <location>
        <begin position="114"/>
        <end position="135"/>
    </location>
</feature>
<dbReference type="RefSeq" id="WP_005964034.1">
    <property type="nucleotide sequence ID" value="NZ_CP040505.1"/>
</dbReference>
<dbReference type="GO" id="GO:0016020">
    <property type="term" value="C:membrane"/>
    <property type="evidence" value="ECO:0007669"/>
    <property type="project" value="InterPro"/>
</dbReference>
<evidence type="ECO:0000256" key="1">
    <source>
        <dbReference type="SAM" id="Phobius"/>
    </source>
</evidence>
<dbReference type="HOGENOM" id="CLU_077968_1_0_11"/>
<evidence type="ECO:0000313" key="3">
    <source>
        <dbReference type="Proteomes" id="UP000013015"/>
    </source>
</evidence>
<keyword evidence="1" id="KW-1133">Transmembrane helix</keyword>
<dbReference type="EMBL" id="AQHZ01000024">
    <property type="protein sequence ID" value="ENO17634.1"/>
    <property type="molecule type" value="Genomic_DNA"/>
</dbReference>
<dbReference type="OrthoDB" id="9788081at2"/>
<dbReference type="GO" id="GO:0016491">
    <property type="term" value="F:oxidoreductase activity"/>
    <property type="evidence" value="ECO:0007669"/>
    <property type="project" value="UniProtKB-KW"/>
</dbReference>
<reference evidence="2 3" key="1">
    <citation type="submission" date="2013-03" db="EMBL/GenBank/DDBJ databases">
        <title>Reference genome for the Human Microbiome Project.</title>
        <authorList>
            <person name="Aqrawi P."/>
            <person name="Ayvaz T."/>
            <person name="Bess C."/>
            <person name="Blankenburg K."/>
            <person name="Coyle M."/>
            <person name="Deng J."/>
            <person name="Forbes L."/>
            <person name="Fowler G."/>
            <person name="Francisco L."/>
            <person name="Fu Q."/>
            <person name="Gibbs R."/>
            <person name="Gross S."/>
            <person name="Gubbala S."/>
            <person name="Hale W."/>
            <person name="Hemphill L."/>
            <person name="Highlander S."/>
            <person name="Hirani K."/>
            <person name="Jackson L."/>
            <person name="Jakkamsetti A."/>
            <person name="Javaid M."/>
            <person name="Jayaseelan J.C."/>
            <person name="Jiang H."/>
            <person name="Joshi V."/>
            <person name="Korchina V."/>
            <person name="Kovar C."/>
            <person name="Lara F."/>
            <person name="Lee S."/>
            <person name="Liu Y."/>
            <person name="Mata R."/>
            <person name="Mathew T."/>
            <person name="Munidasa M."/>
            <person name="Muzny D."/>
            <person name="Nazareth L."/>
            <person name="Ngo R."/>
            <person name="Nguyen L."/>
            <person name="Nguyen N."/>
            <person name="Okwuonu G."/>
            <person name="Ongeri F."/>
            <person name="Palculict T."/>
            <person name="Patil S."/>
            <person name="Petrosino J."/>
            <person name="Pham C."/>
            <person name="Pham P."/>
            <person name="Pu L.-L."/>
            <person name="Qin X."/>
            <person name="Qu J."/>
            <person name="Reid J."/>
            <person name="Ross M."/>
            <person name="Ruth R."/>
            <person name="Saada N."/>
            <person name="San Lucas F."/>
            <person name="Santibanez J."/>
            <person name="Shang Y."/>
            <person name="Simmons D."/>
            <person name="Song X.-Z."/>
            <person name="Tang L.-Y."/>
            <person name="Thornton R."/>
            <person name="Warren J."/>
            <person name="Weissenberger G."/>
            <person name="Wilczek-Boney K."/>
            <person name="Worley K."/>
            <person name="Youmans B."/>
            <person name="Zhang J."/>
            <person name="Zhang L."/>
            <person name="Zhao Z."/>
            <person name="Zhou C."/>
            <person name="Zhu D."/>
            <person name="Zhu Y."/>
        </authorList>
    </citation>
    <scope>NUCLEOTIDE SEQUENCE [LARGE SCALE GENOMIC DNA]</scope>
    <source>
        <strain evidence="2 3">F0333</strain>
    </source>
</reference>
<keyword evidence="3" id="KW-1185">Reference proteome</keyword>
<dbReference type="EC" id="1.3.99.1" evidence="2"/>